<protein>
    <submittedName>
        <fullName evidence="1">Uncharacterized protein</fullName>
    </submittedName>
</protein>
<dbReference type="Proteomes" id="UP000708208">
    <property type="component" value="Unassembled WGS sequence"/>
</dbReference>
<proteinExistence type="predicted"/>
<name>A0A8J2JSB0_9HEXA</name>
<gene>
    <name evidence="1" type="ORF">AFUS01_LOCUS12416</name>
</gene>
<organism evidence="1 2">
    <name type="scientific">Allacma fusca</name>
    <dbReference type="NCBI Taxonomy" id="39272"/>
    <lineage>
        <taxon>Eukaryota</taxon>
        <taxon>Metazoa</taxon>
        <taxon>Ecdysozoa</taxon>
        <taxon>Arthropoda</taxon>
        <taxon>Hexapoda</taxon>
        <taxon>Collembola</taxon>
        <taxon>Symphypleona</taxon>
        <taxon>Sminthuridae</taxon>
        <taxon>Allacma</taxon>
    </lineage>
</organism>
<reference evidence="1" key="1">
    <citation type="submission" date="2021-06" db="EMBL/GenBank/DDBJ databases">
        <authorList>
            <person name="Hodson N. C."/>
            <person name="Mongue J. A."/>
            <person name="Jaron S. K."/>
        </authorList>
    </citation>
    <scope>NUCLEOTIDE SEQUENCE</scope>
</reference>
<accession>A0A8J2JSB0</accession>
<dbReference type="AlphaFoldDB" id="A0A8J2JSB0"/>
<sequence>MSGDMRGRAGHPDVDRRGAMHLHWQDNPKTYFSPAECFKGQDLWKGDEYGVESLVAKMSMIDVGLSGEDTELVREKAQRKFKGKLAKVLDNFAESAGESR</sequence>
<evidence type="ECO:0000313" key="2">
    <source>
        <dbReference type="Proteomes" id="UP000708208"/>
    </source>
</evidence>
<evidence type="ECO:0000313" key="1">
    <source>
        <dbReference type="EMBL" id="CAG7723321.1"/>
    </source>
</evidence>
<keyword evidence="2" id="KW-1185">Reference proteome</keyword>
<dbReference type="EMBL" id="CAJVCH010097884">
    <property type="protein sequence ID" value="CAG7723321.1"/>
    <property type="molecule type" value="Genomic_DNA"/>
</dbReference>
<comment type="caution">
    <text evidence="1">The sequence shown here is derived from an EMBL/GenBank/DDBJ whole genome shotgun (WGS) entry which is preliminary data.</text>
</comment>